<keyword evidence="2" id="KW-0812">Transmembrane</keyword>
<evidence type="ECO:0000256" key="1">
    <source>
        <dbReference type="ARBA" id="ARBA00004141"/>
    </source>
</evidence>
<reference evidence="5 6" key="1">
    <citation type="submission" date="2018-05" db="EMBL/GenBank/DDBJ databases">
        <title>Genetic diversity of glacier-inhabiting Cryobacterium bacteria in China and description of Cryobacterium mengkeensis sp. nov. and Arthrobacter glacialis sp. nov.</title>
        <authorList>
            <person name="Liu Q."/>
            <person name="Xin Y.-H."/>
        </authorList>
    </citation>
    <scope>NUCLEOTIDE SEQUENCE [LARGE SCALE GENOMIC DNA]</scope>
    <source>
        <strain evidence="5 6">GP3</strain>
    </source>
</reference>
<keyword evidence="3" id="KW-1133">Transmembrane helix</keyword>
<dbReference type="PANTHER" id="PTHR43424:SF1">
    <property type="entry name" value="LOCUS PUTATIVE PROTEIN 1-RELATED"/>
    <property type="match status" value="1"/>
</dbReference>
<dbReference type="OrthoDB" id="5240734at2"/>
<accession>A0A2V3DVZ7</accession>
<dbReference type="EMBL" id="QHLZ01000001">
    <property type="protein sequence ID" value="PXA69293.1"/>
    <property type="molecule type" value="Genomic_DNA"/>
</dbReference>
<dbReference type="Proteomes" id="UP000246303">
    <property type="component" value="Unassembled WGS sequence"/>
</dbReference>
<sequence length="413" mass="44574">MTGQVARIAIQALYFILLARLLGVSGYGTFAAIVAAGAIAAPFSSIGTNILMVRNIAQGKSSAKSEWLRALLYSTLLGTLLAAATAYIVSNFKAFDTSIAVIFGLIVADSVGLKIIEMSGSFWQALGKSSQLVWLPPVINFLRLIATAFLMFNQINVDIAVWSVVYSLVTLPLALVIALITTQLSPGPANYNKFWKISRSEIRQGLQFCFGVSAATAYNDIDKTQLASMISTSSAGIYASAYKIIDMAYVPIRSIAIAFYPKFFKTGKEGIAASNRLARKILLPCLCLGALGFTIVQFAAPLVTILLGDDFKRSESIMRGLAFVLLIRPLSFTAGDSLTGSGNQGFRTSIQITLTLANFMGNLILIPQLGIEGAIITTIVCELVLAITMWTYALRLEKKASRRKTHEAIHTLQ</sequence>
<name>A0A2V3DVZ7_9MICC</name>
<dbReference type="PANTHER" id="PTHR43424">
    <property type="entry name" value="LOCUS PUTATIVE PROTEIN 1-RELATED"/>
    <property type="match status" value="1"/>
</dbReference>
<proteinExistence type="predicted"/>
<protein>
    <submittedName>
        <fullName evidence="5">Uncharacterized protein</fullName>
    </submittedName>
</protein>
<evidence type="ECO:0000256" key="2">
    <source>
        <dbReference type="ARBA" id="ARBA00022692"/>
    </source>
</evidence>
<keyword evidence="4" id="KW-0472">Membrane</keyword>
<dbReference type="Pfam" id="PF01943">
    <property type="entry name" value="Polysacc_synt"/>
    <property type="match status" value="1"/>
</dbReference>
<evidence type="ECO:0000313" key="6">
    <source>
        <dbReference type="Proteomes" id="UP000246303"/>
    </source>
</evidence>
<organism evidence="5 6">
    <name type="scientific">Arthrobacter psychrochitiniphilus</name>
    <dbReference type="NCBI Taxonomy" id="291045"/>
    <lineage>
        <taxon>Bacteria</taxon>
        <taxon>Bacillati</taxon>
        <taxon>Actinomycetota</taxon>
        <taxon>Actinomycetes</taxon>
        <taxon>Micrococcales</taxon>
        <taxon>Micrococcaceae</taxon>
        <taxon>Arthrobacter</taxon>
    </lineage>
</organism>
<gene>
    <name evidence="5" type="ORF">CVS29_01615</name>
</gene>
<dbReference type="AlphaFoldDB" id="A0A2V3DVZ7"/>
<evidence type="ECO:0000313" key="5">
    <source>
        <dbReference type="EMBL" id="PXA69293.1"/>
    </source>
</evidence>
<evidence type="ECO:0000256" key="3">
    <source>
        <dbReference type="ARBA" id="ARBA00022989"/>
    </source>
</evidence>
<dbReference type="InterPro" id="IPR002797">
    <property type="entry name" value="Polysacc_synth"/>
</dbReference>
<evidence type="ECO:0000256" key="4">
    <source>
        <dbReference type="ARBA" id="ARBA00023136"/>
    </source>
</evidence>
<comment type="caution">
    <text evidence="5">The sequence shown here is derived from an EMBL/GenBank/DDBJ whole genome shotgun (WGS) entry which is preliminary data.</text>
</comment>
<keyword evidence="6" id="KW-1185">Reference proteome</keyword>
<comment type="subcellular location">
    <subcellularLocation>
        <location evidence="1">Membrane</location>
        <topology evidence="1">Multi-pass membrane protein</topology>
    </subcellularLocation>
</comment>
<dbReference type="GO" id="GO:0016020">
    <property type="term" value="C:membrane"/>
    <property type="evidence" value="ECO:0007669"/>
    <property type="project" value="UniProtKB-SubCell"/>
</dbReference>
<dbReference type="InterPro" id="IPR052556">
    <property type="entry name" value="PolySynth_Transporter"/>
</dbReference>